<feature type="site" description="Important for enzyme activity" evidence="9 10">
    <location>
        <position position="184"/>
    </location>
</feature>
<keyword evidence="4 7" id="KW-0833">Ubl conjugation pathway</keyword>
<dbReference type="InterPro" id="IPR036959">
    <property type="entry name" value="Peptidase_C12_UCH_sf"/>
</dbReference>
<evidence type="ECO:0000256" key="3">
    <source>
        <dbReference type="ARBA" id="ARBA00022670"/>
    </source>
</evidence>
<dbReference type="Proteomes" id="UP000076738">
    <property type="component" value="Unassembled WGS sequence"/>
</dbReference>
<evidence type="ECO:0000256" key="9">
    <source>
        <dbReference type="PIRSR" id="PIRSR038120-2"/>
    </source>
</evidence>
<dbReference type="InterPro" id="IPR041507">
    <property type="entry name" value="UCH_C"/>
</dbReference>
<dbReference type="PRINTS" id="PR00707">
    <property type="entry name" value="UBCTHYDRLASE"/>
</dbReference>
<dbReference type="Pfam" id="PF01088">
    <property type="entry name" value="Peptidase_C12"/>
    <property type="match status" value="1"/>
</dbReference>
<dbReference type="PANTHER" id="PTHR10589">
    <property type="entry name" value="UBIQUITIN CARBOXYL-TERMINAL HYDROLASE"/>
    <property type="match status" value="1"/>
</dbReference>
<dbReference type="GO" id="GO:0005737">
    <property type="term" value="C:cytoplasm"/>
    <property type="evidence" value="ECO:0007669"/>
    <property type="project" value="TreeGrafter"/>
</dbReference>
<dbReference type="PROSITE" id="PS52048">
    <property type="entry name" value="UCH_DOMAIN"/>
    <property type="match status" value="1"/>
</dbReference>
<dbReference type="PIRSF" id="PIRSF038120">
    <property type="entry name" value="Ubiquitinyl_hydrolase_UCH37"/>
    <property type="match status" value="1"/>
</dbReference>
<accession>A0A167PHD2</accession>
<dbReference type="InterPro" id="IPR001578">
    <property type="entry name" value="Peptidase_C12_UCH"/>
</dbReference>
<evidence type="ECO:0000256" key="5">
    <source>
        <dbReference type="ARBA" id="ARBA00022801"/>
    </source>
</evidence>
<evidence type="ECO:0000256" key="6">
    <source>
        <dbReference type="ARBA" id="ARBA00022807"/>
    </source>
</evidence>
<feature type="region of interest" description="Disordered" evidence="12">
    <location>
        <begin position="309"/>
        <end position="328"/>
    </location>
</feature>
<keyword evidence="3 7" id="KW-0645">Protease</keyword>
<feature type="active site" description="Nucleophile" evidence="8 10">
    <location>
        <position position="91"/>
    </location>
</feature>
<feature type="domain" description="UCH catalytic" evidence="13">
    <location>
        <begin position="6"/>
        <end position="231"/>
    </location>
</feature>
<dbReference type="InterPro" id="IPR038765">
    <property type="entry name" value="Papain-like_cys_pep_sf"/>
</dbReference>
<reference evidence="14 15" key="1">
    <citation type="journal article" date="2016" name="Mol. Biol. Evol.">
        <title>Comparative Genomics of Early-Diverging Mushroom-Forming Fungi Provides Insights into the Origins of Lignocellulose Decay Capabilities.</title>
        <authorList>
            <person name="Nagy L.G."/>
            <person name="Riley R."/>
            <person name="Tritt A."/>
            <person name="Adam C."/>
            <person name="Daum C."/>
            <person name="Floudas D."/>
            <person name="Sun H."/>
            <person name="Yadav J.S."/>
            <person name="Pangilinan J."/>
            <person name="Larsson K.H."/>
            <person name="Matsuura K."/>
            <person name="Barry K."/>
            <person name="Labutti K."/>
            <person name="Kuo R."/>
            <person name="Ohm R.A."/>
            <person name="Bhattacharya S.S."/>
            <person name="Shirouzu T."/>
            <person name="Yoshinaga Y."/>
            <person name="Martin F.M."/>
            <person name="Grigoriev I.V."/>
            <person name="Hibbett D.S."/>
        </authorList>
    </citation>
    <scope>NUCLEOTIDE SEQUENCE [LARGE SCALE GENOMIC DNA]</scope>
    <source>
        <strain evidence="14 15">TUFC12733</strain>
    </source>
</reference>
<dbReference type="OrthoDB" id="1924260at2759"/>
<proteinExistence type="inferred from homology"/>
<evidence type="ECO:0000256" key="7">
    <source>
        <dbReference type="PIRNR" id="PIRNR038120"/>
    </source>
</evidence>
<evidence type="ECO:0000259" key="13">
    <source>
        <dbReference type="PROSITE" id="PS52048"/>
    </source>
</evidence>
<dbReference type="EMBL" id="KV417274">
    <property type="protein sequence ID" value="KZO98790.1"/>
    <property type="molecule type" value="Genomic_DNA"/>
</dbReference>
<dbReference type="GO" id="GO:0004843">
    <property type="term" value="F:cysteine-type deubiquitinase activity"/>
    <property type="evidence" value="ECO:0007669"/>
    <property type="project" value="UniProtKB-UniRule"/>
</dbReference>
<organism evidence="14 15">
    <name type="scientific">Calocera viscosa (strain TUFC12733)</name>
    <dbReference type="NCBI Taxonomy" id="1330018"/>
    <lineage>
        <taxon>Eukaryota</taxon>
        <taxon>Fungi</taxon>
        <taxon>Dikarya</taxon>
        <taxon>Basidiomycota</taxon>
        <taxon>Agaricomycotina</taxon>
        <taxon>Dacrymycetes</taxon>
        <taxon>Dacrymycetales</taxon>
        <taxon>Dacrymycetaceae</taxon>
        <taxon>Calocera</taxon>
    </lineage>
</organism>
<evidence type="ECO:0000313" key="15">
    <source>
        <dbReference type="Proteomes" id="UP000076738"/>
    </source>
</evidence>
<feature type="compositionally biased region" description="Gly residues" evidence="12">
    <location>
        <begin position="319"/>
        <end position="328"/>
    </location>
</feature>
<dbReference type="AlphaFoldDB" id="A0A167PHD2"/>
<evidence type="ECO:0000256" key="12">
    <source>
        <dbReference type="SAM" id="MobiDB-lite"/>
    </source>
</evidence>
<name>A0A167PHD2_CALVF</name>
<evidence type="ECO:0000256" key="2">
    <source>
        <dbReference type="ARBA" id="ARBA00009326"/>
    </source>
</evidence>
<dbReference type="Gene3D" id="1.20.58.860">
    <property type="match status" value="1"/>
</dbReference>
<dbReference type="STRING" id="1330018.A0A167PHD2"/>
<evidence type="ECO:0000256" key="11">
    <source>
        <dbReference type="RuleBase" id="RU361215"/>
    </source>
</evidence>
<feature type="active site" description="Proton donor" evidence="8 10">
    <location>
        <position position="169"/>
    </location>
</feature>
<dbReference type="GO" id="GO:0006511">
    <property type="term" value="P:ubiquitin-dependent protein catabolic process"/>
    <property type="evidence" value="ECO:0007669"/>
    <property type="project" value="UniProtKB-UniRule"/>
</dbReference>
<comment type="similarity">
    <text evidence="2 7 10 11">Belongs to the peptidase C12 family.</text>
</comment>
<evidence type="ECO:0000256" key="1">
    <source>
        <dbReference type="ARBA" id="ARBA00000707"/>
    </source>
</evidence>
<dbReference type="PANTHER" id="PTHR10589:SF16">
    <property type="entry name" value="UBIQUITIN CARBOXYL-TERMINAL HYDROLASE ISOZYME L5"/>
    <property type="match status" value="1"/>
</dbReference>
<dbReference type="InterPro" id="IPR017390">
    <property type="entry name" value="Ubiquitinyl_hydrolase_UCH37"/>
</dbReference>
<sequence length="328" mass="35218">MSDESGWSLTESDPAVFTSLLHSLGCNTLLVDDLWSLDDPGLLASLQPIHALIFLFKWLGGEEGEGELQGGGRYDAEFPGFFAHQVVNNACATIAVLNGVFNVPSIPMGADLTQLREFSAGMDPLMSGYSITNSSAVRNAHNALSSSANSPFSIDPSLYDQNEKEDAYHFVVYVPVAAQLYELDGLRRAPVAHGGWEGGEGWLDVARRTIQRRIGAYPQGSLHFSLLAVRTDNLPGMEAELERARGVGDEQGASEIAGRVYAEKAKRAQWEFENALRRHNHVGLIHALLLGLAKSGGLEGAVDKAKGKMAERREKAAKGGSGGGAVEE</sequence>
<feature type="site" description="Transition state stabilizer" evidence="10">
    <location>
        <position position="85"/>
    </location>
</feature>
<evidence type="ECO:0000256" key="10">
    <source>
        <dbReference type="PROSITE-ProRule" id="PRU01393"/>
    </source>
</evidence>
<evidence type="ECO:0000256" key="4">
    <source>
        <dbReference type="ARBA" id="ARBA00022786"/>
    </source>
</evidence>
<gene>
    <name evidence="14" type="ORF">CALVIDRAFT_534867</name>
</gene>
<dbReference type="EC" id="3.4.19.12" evidence="7 11"/>
<comment type="catalytic activity">
    <reaction evidence="1 7 10 11">
        <text>Thiol-dependent hydrolysis of ester, thioester, amide, peptide and isopeptide bonds formed by the C-terminal Gly of ubiquitin (a 76-residue protein attached to proteins as an intracellular targeting signal).</text>
        <dbReference type="EC" id="3.4.19.12"/>
    </reaction>
</comment>
<keyword evidence="6 7" id="KW-0788">Thiol protease</keyword>
<keyword evidence="5 7" id="KW-0378">Hydrolase</keyword>
<protein>
    <recommendedName>
        <fullName evidence="7 11">Ubiquitin carboxyl-terminal hydrolase</fullName>
        <ecNumber evidence="7 11">3.4.19.12</ecNumber>
    </recommendedName>
</protein>
<dbReference type="PROSITE" id="PS52049">
    <property type="entry name" value="ULD"/>
    <property type="match status" value="1"/>
</dbReference>
<dbReference type="Gene3D" id="3.40.532.10">
    <property type="entry name" value="Peptidase C12, ubiquitin carboxyl-terminal hydrolase"/>
    <property type="match status" value="1"/>
</dbReference>
<dbReference type="GO" id="GO:0016579">
    <property type="term" value="P:protein deubiquitination"/>
    <property type="evidence" value="ECO:0007669"/>
    <property type="project" value="InterPro"/>
</dbReference>
<evidence type="ECO:0000256" key="8">
    <source>
        <dbReference type="PIRSR" id="PIRSR038120-1"/>
    </source>
</evidence>
<dbReference type="SUPFAM" id="SSF54001">
    <property type="entry name" value="Cysteine proteinases"/>
    <property type="match status" value="1"/>
</dbReference>
<evidence type="ECO:0000313" key="14">
    <source>
        <dbReference type="EMBL" id="KZO98790.1"/>
    </source>
</evidence>
<dbReference type="Pfam" id="PF18031">
    <property type="entry name" value="UCH_C"/>
    <property type="match status" value="1"/>
</dbReference>
<keyword evidence="15" id="KW-1185">Reference proteome</keyword>